<protein>
    <submittedName>
        <fullName evidence="1">Uncharacterized protein</fullName>
    </submittedName>
</protein>
<dbReference type="EMBL" id="GBXM01093185">
    <property type="protein sequence ID" value="JAH15392.1"/>
    <property type="molecule type" value="Transcribed_RNA"/>
</dbReference>
<evidence type="ECO:0000313" key="1">
    <source>
        <dbReference type="EMBL" id="JAH15392.1"/>
    </source>
</evidence>
<reference evidence="1" key="1">
    <citation type="submission" date="2014-11" db="EMBL/GenBank/DDBJ databases">
        <authorList>
            <person name="Amaro Gonzalez C."/>
        </authorList>
    </citation>
    <scope>NUCLEOTIDE SEQUENCE</scope>
</reference>
<sequence>MMGTSFVCSWVKSERFYFIFKSLKGHGTR</sequence>
<accession>A0A0E9QFW9</accession>
<proteinExistence type="predicted"/>
<reference evidence="1" key="2">
    <citation type="journal article" date="2015" name="Fish Shellfish Immunol.">
        <title>Early steps in the European eel (Anguilla anguilla)-Vibrio vulnificus interaction in the gills: Role of the RtxA13 toxin.</title>
        <authorList>
            <person name="Callol A."/>
            <person name="Pajuelo D."/>
            <person name="Ebbesson L."/>
            <person name="Teles M."/>
            <person name="MacKenzie S."/>
            <person name="Amaro C."/>
        </authorList>
    </citation>
    <scope>NUCLEOTIDE SEQUENCE</scope>
</reference>
<organism evidence="1">
    <name type="scientific">Anguilla anguilla</name>
    <name type="common">European freshwater eel</name>
    <name type="synonym">Muraena anguilla</name>
    <dbReference type="NCBI Taxonomy" id="7936"/>
    <lineage>
        <taxon>Eukaryota</taxon>
        <taxon>Metazoa</taxon>
        <taxon>Chordata</taxon>
        <taxon>Craniata</taxon>
        <taxon>Vertebrata</taxon>
        <taxon>Euteleostomi</taxon>
        <taxon>Actinopterygii</taxon>
        <taxon>Neopterygii</taxon>
        <taxon>Teleostei</taxon>
        <taxon>Anguilliformes</taxon>
        <taxon>Anguillidae</taxon>
        <taxon>Anguilla</taxon>
    </lineage>
</organism>
<name>A0A0E9QFW9_ANGAN</name>
<dbReference type="AlphaFoldDB" id="A0A0E9QFW9"/>